<dbReference type="SUPFAM" id="SSF53335">
    <property type="entry name" value="S-adenosyl-L-methionine-dependent methyltransferases"/>
    <property type="match status" value="1"/>
</dbReference>
<dbReference type="EC" id="2.1.1.228" evidence="10"/>
<evidence type="ECO:0000256" key="10">
    <source>
        <dbReference type="HAMAP-Rule" id="MF_03152"/>
    </source>
</evidence>
<dbReference type="InterPro" id="IPR030382">
    <property type="entry name" value="MeTrfase_TRM5/TYW2"/>
</dbReference>
<comment type="similarity">
    <text evidence="10">Belongs to the TRM5 / TYW2 family.</text>
</comment>
<feature type="compositionally biased region" description="Low complexity" evidence="11">
    <location>
        <begin position="135"/>
        <end position="147"/>
    </location>
</feature>
<keyword evidence="4 10" id="KW-0808">Transferase</keyword>
<feature type="binding site" evidence="10">
    <location>
        <begin position="330"/>
        <end position="331"/>
    </location>
    <ligand>
        <name>S-adenosyl-L-methionine</name>
        <dbReference type="ChEBI" id="CHEBI:59789"/>
    </ligand>
</feature>
<feature type="binding site" evidence="10">
    <location>
        <position position="411"/>
    </location>
    <ligand>
        <name>S-adenosyl-L-methionine</name>
        <dbReference type="ChEBI" id="CHEBI:59789"/>
    </ligand>
</feature>
<dbReference type="InterPro" id="IPR025792">
    <property type="entry name" value="tRNA_Gua_MeTrfase_euk"/>
</dbReference>
<dbReference type="HAMAP" id="MF_03152">
    <property type="entry name" value="TRM5"/>
    <property type="match status" value="1"/>
</dbReference>
<dbReference type="GO" id="GO:0005634">
    <property type="term" value="C:nucleus"/>
    <property type="evidence" value="ECO:0007669"/>
    <property type="project" value="UniProtKB-SubCell"/>
</dbReference>
<dbReference type="EMBL" id="QWIM01000583">
    <property type="protein sequence ID" value="RMY32955.1"/>
    <property type="molecule type" value="Genomic_DNA"/>
</dbReference>
<organism evidence="13 14">
    <name type="scientific">Hortaea werneckii</name>
    <name type="common">Black yeast</name>
    <name type="synonym">Cladosporium werneckii</name>
    <dbReference type="NCBI Taxonomy" id="91943"/>
    <lineage>
        <taxon>Eukaryota</taxon>
        <taxon>Fungi</taxon>
        <taxon>Dikarya</taxon>
        <taxon>Ascomycota</taxon>
        <taxon>Pezizomycotina</taxon>
        <taxon>Dothideomycetes</taxon>
        <taxon>Dothideomycetidae</taxon>
        <taxon>Mycosphaerellales</taxon>
        <taxon>Teratosphaeriaceae</taxon>
        <taxon>Hortaea</taxon>
    </lineage>
</organism>
<evidence type="ECO:0000256" key="5">
    <source>
        <dbReference type="ARBA" id="ARBA00022691"/>
    </source>
</evidence>
<comment type="catalytic activity">
    <reaction evidence="9 10">
        <text>guanosine(37) in tRNA + S-adenosyl-L-methionine = N(1)-methylguanosine(37) in tRNA + S-adenosyl-L-homocysteine + H(+)</text>
        <dbReference type="Rhea" id="RHEA:36899"/>
        <dbReference type="Rhea" id="RHEA-COMP:10145"/>
        <dbReference type="Rhea" id="RHEA-COMP:10147"/>
        <dbReference type="ChEBI" id="CHEBI:15378"/>
        <dbReference type="ChEBI" id="CHEBI:57856"/>
        <dbReference type="ChEBI" id="CHEBI:59789"/>
        <dbReference type="ChEBI" id="CHEBI:73542"/>
        <dbReference type="ChEBI" id="CHEBI:74269"/>
        <dbReference type="EC" id="2.1.1.228"/>
    </reaction>
</comment>
<keyword evidence="8 10" id="KW-0539">Nucleus</keyword>
<dbReference type="FunFam" id="3.30.300.110:FF:000001">
    <property type="entry name" value="tRNA (guanine(37)-N1)-methyltransferase"/>
    <property type="match status" value="1"/>
</dbReference>
<keyword evidence="5 10" id="KW-0949">S-adenosyl-L-methionine</keyword>
<dbReference type="Gene3D" id="3.40.50.150">
    <property type="entry name" value="Vaccinia Virus protein VP39"/>
    <property type="match status" value="1"/>
</dbReference>
<accession>A0A3M7AZJ9</accession>
<feature type="domain" description="SAM-dependent methyltransferase TRM5/TYW2-type" evidence="12">
    <location>
        <begin position="201"/>
        <end position="511"/>
    </location>
</feature>
<dbReference type="PANTHER" id="PTHR23245:SF36">
    <property type="entry name" value="TRNA (GUANINE(37)-N1)-METHYLTRANSFERASE"/>
    <property type="match status" value="1"/>
</dbReference>
<dbReference type="InterPro" id="IPR056744">
    <property type="entry name" value="TRM5/TYW2-like_N"/>
</dbReference>
<proteinExistence type="inferred from homology"/>
<comment type="subcellular location">
    <subcellularLocation>
        <location evidence="10">Mitochondrion matrix</location>
    </subcellularLocation>
    <subcellularLocation>
        <location evidence="10">Nucleus</location>
    </subcellularLocation>
    <subcellularLocation>
        <location evidence="10">Cytoplasm</location>
    </subcellularLocation>
    <text evidence="10">Predominantly in the mitochondria and in the nucleus.</text>
</comment>
<evidence type="ECO:0000256" key="2">
    <source>
        <dbReference type="ARBA" id="ARBA00022490"/>
    </source>
</evidence>
<dbReference type="Proteomes" id="UP000276864">
    <property type="component" value="Unassembled WGS sequence"/>
</dbReference>
<dbReference type="Pfam" id="PF25133">
    <property type="entry name" value="TYW2_N_2"/>
    <property type="match status" value="1"/>
</dbReference>
<dbReference type="VEuPathDB" id="FungiDB:BTJ68_13659"/>
<evidence type="ECO:0000313" key="14">
    <source>
        <dbReference type="Proteomes" id="UP000276864"/>
    </source>
</evidence>
<dbReference type="Pfam" id="PF02475">
    <property type="entry name" value="TRM5-TYW2_MTfase"/>
    <property type="match status" value="1"/>
</dbReference>
<dbReference type="GO" id="GO:0052906">
    <property type="term" value="F:tRNA (guanine(37)-N1)-methyltransferase activity"/>
    <property type="evidence" value="ECO:0007669"/>
    <property type="project" value="UniProtKB-UniRule"/>
</dbReference>
<dbReference type="InterPro" id="IPR029063">
    <property type="entry name" value="SAM-dependent_MTases_sf"/>
</dbReference>
<comment type="caution">
    <text evidence="13">The sequence shown here is derived from an EMBL/GenBank/DDBJ whole genome shotgun (WGS) entry which is preliminary data.</text>
</comment>
<evidence type="ECO:0000256" key="1">
    <source>
        <dbReference type="ARBA" id="ARBA00009775"/>
    </source>
</evidence>
<evidence type="ECO:0000256" key="11">
    <source>
        <dbReference type="SAM" id="MobiDB-lite"/>
    </source>
</evidence>
<evidence type="ECO:0000313" key="13">
    <source>
        <dbReference type="EMBL" id="RMY32955.1"/>
    </source>
</evidence>
<dbReference type="GO" id="GO:0002939">
    <property type="term" value="P:tRNA N1-guanine methylation"/>
    <property type="evidence" value="ECO:0007669"/>
    <property type="project" value="TreeGrafter"/>
</dbReference>
<comment type="similarity">
    <text evidence="1">Belongs to the class I-like SAM-binding methyltransferase superfamily. TRM5/TYW2 family.</text>
</comment>
<evidence type="ECO:0000256" key="3">
    <source>
        <dbReference type="ARBA" id="ARBA00022603"/>
    </source>
</evidence>
<sequence length="518" mass="58309">MVENQSHRGNRMQRTAPRPEFTPISIEHFYLDRGTHITLRSLPMAEDMFRAPIHRGMRALDRSKFQKVVPLKAARVFDNKNISKVRGELERSKDALAQERLGNVHPDPDSGLAQSGRKCVVLRPEHKVASDVPAGSSSTNGSSSSSTQPWPHSPTVTDLVARELISVVPFDLNLNYDYWTYYDIISSILHEDEQGEIPSGFTQVGHVAHLNLRDEYLKHKYLIAEVLMDKNPGVRTIINKIDDVGEENEFRTFKYEVLAGPDDLNVMISEENCTFKFDYAKVYWNSRLNTEHRRLVAMFKEGDAVCDVMAGIGPFAVPAGKRSVFVWANDLNPDSYVSLADAVKRNKVSQFVRPSNEDGRTFIRTATAQLAETEHQVDITSKPNKKDGPGAKPQVLKTLTQPKTFQHFVLNLPASALTFLPSFVGLYPPSVRKHLPQDFNLPLVHVYCFSTKSDDNVEEGVKICREISGHLGFDMKPGKIDADGEGAVEVWDVRDVAPKKRMFCASFRLPQEVAFRET</sequence>
<keyword evidence="3 10" id="KW-0489">Methyltransferase</keyword>
<feature type="binding site" evidence="10">
    <location>
        <position position="292"/>
    </location>
    <ligand>
        <name>S-adenosyl-L-methionine</name>
        <dbReference type="ChEBI" id="CHEBI:59789"/>
    </ligand>
</feature>
<feature type="region of interest" description="Disordered" evidence="11">
    <location>
        <begin position="128"/>
        <end position="154"/>
    </location>
</feature>
<evidence type="ECO:0000256" key="4">
    <source>
        <dbReference type="ARBA" id="ARBA00022679"/>
    </source>
</evidence>
<evidence type="ECO:0000256" key="6">
    <source>
        <dbReference type="ARBA" id="ARBA00022694"/>
    </source>
</evidence>
<dbReference type="Gene3D" id="3.30.300.110">
    <property type="entry name" value="Met-10+ protein-like domains"/>
    <property type="match status" value="1"/>
</dbReference>
<dbReference type="GO" id="GO:0070901">
    <property type="term" value="P:mitochondrial tRNA methylation"/>
    <property type="evidence" value="ECO:0007669"/>
    <property type="project" value="TreeGrafter"/>
</dbReference>
<evidence type="ECO:0000256" key="8">
    <source>
        <dbReference type="ARBA" id="ARBA00023242"/>
    </source>
</evidence>
<comment type="function">
    <text evidence="10">Specifically methylates the N1 position of guanosine-37 in various cytoplasmic and mitochondrial tRNAs. Methylation is not dependent on the nature of the nucleoside 5' of the target nucleoside. This is the first step in the biosynthesis of wybutosine (yW), a modified base adjacent to the anticodon of tRNAs and required for accurate decoding.</text>
</comment>
<gene>
    <name evidence="10" type="primary">TRM5</name>
    <name evidence="13" type="ORF">D0866_06246</name>
</gene>
<keyword evidence="2 10" id="KW-0963">Cytoplasm</keyword>
<evidence type="ECO:0000259" key="12">
    <source>
        <dbReference type="PROSITE" id="PS51684"/>
    </source>
</evidence>
<dbReference type="AlphaFoldDB" id="A0A3M7AZJ9"/>
<keyword evidence="6 10" id="KW-0819">tRNA processing</keyword>
<evidence type="ECO:0000256" key="7">
    <source>
        <dbReference type="ARBA" id="ARBA00023128"/>
    </source>
</evidence>
<dbReference type="PANTHER" id="PTHR23245">
    <property type="entry name" value="TRNA METHYLTRANSFERASE"/>
    <property type="match status" value="1"/>
</dbReference>
<dbReference type="PROSITE" id="PS51684">
    <property type="entry name" value="SAM_MT_TRM5_TYW2"/>
    <property type="match status" value="1"/>
</dbReference>
<protein>
    <recommendedName>
        <fullName evidence="10">tRNA (guanine(37)-N1)-methyltransferase</fullName>
        <ecNumber evidence="10">2.1.1.228</ecNumber>
    </recommendedName>
    <alternativeName>
        <fullName evidence="10">M1G-methyltransferase</fullName>
    </alternativeName>
    <alternativeName>
        <fullName evidence="10">tRNA [GM37] methyltransferase</fullName>
    </alternativeName>
    <alternativeName>
        <fullName evidence="10">tRNA methyltransferase 5</fullName>
    </alternativeName>
</protein>
<feature type="binding site" evidence="10">
    <location>
        <begin position="358"/>
        <end position="359"/>
    </location>
    <ligand>
        <name>S-adenosyl-L-methionine</name>
        <dbReference type="ChEBI" id="CHEBI:59789"/>
    </ligand>
</feature>
<dbReference type="GO" id="GO:0005759">
    <property type="term" value="C:mitochondrial matrix"/>
    <property type="evidence" value="ECO:0007669"/>
    <property type="project" value="UniProtKB-SubCell"/>
</dbReference>
<evidence type="ECO:0000256" key="9">
    <source>
        <dbReference type="ARBA" id="ARBA00047783"/>
    </source>
</evidence>
<reference evidence="13 14" key="1">
    <citation type="journal article" date="2018" name="BMC Genomics">
        <title>Genomic evidence for intraspecific hybridization in a clonal and extremely halotolerant yeast.</title>
        <authorList>
            <person name="Gostincar C."/>
            <person name="Stajich J.E."/>
            <person name="Zupancic J."/>
            <person name="Zalar P."/>
            <person name="Gunde-Cimerman N."/>
        </authorList>
    </citation>
    <scope>NUCLEOTIDE SEQUENCE [LARGE SCALE GENOMIC DNA]</scope>
    <source>
        <strain evidence="13 14">EXF-6651</strain>
    </source>
</reference>
<comment type="subunit">
    <text evidence="10">Monomer.</text>
</comment>
<keyword evidence="7 10" id="KW-0496">Mitochondrion</keyword>
<dbReference type="InterPro" id="IPR056743">
    <property type="entry name" value="TRM5-TYW2-like_MTfase"/>
</dbReference>
<name>A0A3M7AZJ9_HORWE</name>